<dbReference type="Proteomes" id="UP001331761">
    <property type="component" value="Unassembled WGS sequence"/>
</dbReference>
<feature type="non-terminal residue" evidence="2">
    <location>
        <position position="98"/>
    </location>
</feature>
<organism evidence="2 3">
    <name type="scientific">Trichostrongylus colubriformis</name>
    <name type="common">Black scour worm</name>
    <dbReference type="NCBI Taxonomy" id="6319"/>
    <lineage>
        <taxon>Eukaryota</taxon>
        <taxon>Metazoa</taxon>
        <taxon>Ecdysozoa</taxon>
        <taxon>Nematoda</taxon>
        <taxon>Chromadorea</taxon>
        <taxon>Rhabditida</taxon>
        <taxon>Rhabditina</taxon>
        <taxon>Rhabditomorpha</taxon>
        <taxon>Strongyloidea</taxon>
        <taxon>Trichostrongylidae</taxon>
        <taxon>Trichostrongylus</taxon>
    </lineage>
</organism>
<dbReference type="EMBL" id="WIXE01014391">
    <property type="protein sequence ID" value="KAK5974335.1"/>
    <property type="molecule type" value="Genomic_DNA"/>
</dbReference>
<keyword evidence="1" id="KW-0812">Transmembrane</keyword>
<feature type="non-terminal residue" evidence="2">
    <location>
        <position position="1"/>
    </location>
</feature>
<evidence type="ECO:0000313" key="3">
    <source>
        <dbReference type="Proteomes" id="UP001331761"/>
    </source>
</evidence>
<feature type="transmembrane region" description="Helical" evidence="1">
    <location>
        <begin position="55"/>
        <end position="73"/>
    </location>
</feature>
<evidence type="ECO:0008006" key="4">
    <source>
        <dbReference type="Google" id="ProtNLM"/>
    </source>
</evidence>
<sequence length="98" mass="11246">SGHPCRSISDAGPFIFISDHFPGSVWTCLVIAFDRFIAVFLPIQKRVWATPRTSTIFICGVALFAIVIQKVRFSEAYRILKQLMQSNTRTRRDVDERK</sequence>
<dbReference type="SUPFAM" id="SSF81321">
    <property type="entry name" value="Family A G protein-coupled receptor-like"/>
    <property type="match status" value="1"/>
</dbReference>
<feature type="transmembrane region" description="Helical" evidence="1">
    <location>
        <begin position="23"/>
        <end position="43"/>
    </location>
</feature>
<gene>
    <name evidence="2" type="ORF">GCK32_019482</name>
</gene>
<name>A0AAN8FQD1_TRICO</name>
<dbReference type="AlphaFoldDB" id="A0AAN8FQD1"/>
<protein>
    <recommendedName>
        <fullName evidence="4">G_PROTEIN_RECEP_F1_2 domain-containing protein</fullName>
    </recommendedName>
</protein>
<comment type="caution">
    <text evidence="2">The sequence shown here is derived from an EMBL/GenBank/DDBJ whole genome shotgun (WGS) entry which is preliminary data.</text>
</comment>
<keyword evidence="1" id="KW-1133">Transmembrane helix</keyword>
<proteinExistence type="predicted"/>
<dbReference type="Gene3D" id="1.20.1070.10">
    <property type="entry name" value="Rhodopsin 7-helix transmembrane proteins"/>
    <property type="match status" value="1"/>
</dbReference>
<keyword evidence="1" id="KW-0472">Membrane</keyword>
<accession>A0AAN8FQD1</accession>
<keyword evidence="3" id="KW-1185">Reference proteome</keyword>
<evidence type="ECO:0000313" key="2">
    <source>
        <dbReference type="EMBL" id="KAK5974335.1"/>
    </source>
</evidence>
<reference evidence="2 3" key="1">
    <citation type="submission" date="2019-10" db="EMBL/GenBank/DDBJ databases">
        <title>Assembly and Annotation for the nematode Trichostrongylus colubriformis.</title>
        <authorList>
            <person name="Martin J."/>
        </authorList>
    </citation>
    <scope>NUCLEOTIDE SEQUENCE [LARGE SCALE GENOMIC DNA]</scope>
    <source>
        <strain evidence="2">G859</strain>
        <tissue evidence="2">Whole worm</tissue>
    </source>
</reference>
<evidence type="ECO:0000256" key="1">
    <source>
        <dbReference type="SAM" id="Phobius"/>
    </source>
</evidence>